<sequence>MEKIISNQCGEQNSVYVTLGDILGKAVHYNNDGKFEYIQDTSGDRYTSLRGMKMDLNLKLIDPTNRDNIISGDTEKSVEVKVAPEVSSCVILNQEGISIDTTRHKCSIQKLLGTDDTVKINLKGDIKLNQEFAELGGTINFSDQNYKWIDLGLNEYELSQHKIKVTDDCGCKPDTEAFKELRNDITVKSAQSEQKVGSVNLASWCFKGEKLYYDLRGDDRGLLPVGDNIYLKVLICDEQKPYYKLALCDKNGNIAQEAKKSESIISKCNIISEQGFQLRDYVRDDDLPSFIIKPSTSKEFGEFIGNKSRAEVYEYDPNSHNVGDKVGKLNATDIRVSGKTFTIDNHLLNDNSPKAFHINGNVTVSELEDHSYHIDKPFTDDAKTTKLLLDDLLCLFDQSSLQDGIQIIG</sequence>
<evidence type="ECO:0000313" key="2">
    <source>
        <dbReference type="Proteomes" id="UP000637906"/>
    </source>
</evidence>
<dbReference type="AlphaFoldDB" id="A0A8J3MQ56"/>
<protein>
    <submittedName>
        <fullName evidence="1">Uncharacterized protein</fullName>
    </submittedName>
</protein>
<gene>
    <name evidence="1" type="ORF">sL5_01950</name>
</gene>
<organism evidence="1 2">
    <name type="scientific">Candidatus Mesenet longicola</name>
    <dbReference type="NCBI Taxonomy" id="1892558"/>
    <lineage>
        <taxon>Bacteria</taxon>
        <taxon>Pseudomonadati</taxon>
        <taxon>Pseudomonadota</taxon>
        <taxon>Alphaproteobacteria</taxon>
        <taxon>Rickettsiales</taxon>
        <taxon>Anaplasmataceae</taxon>
        <taxon>Candidatus Mesenet</taxon>
    </lineage>
</organism>
<dbReference type="EMBL" id="BNGU01000004">
    <property type="protein sequence ID" value="GHM59202.1"/>
    <property type="molecule type" value="Genomic_DNA"/>
</dbReference>
<accession>A0A8J3MQ56</accession>
<name>A0A8J3MQ56_9RICK</name>
<keyword evidence="2" id="KW-1185">Reference proteome</keyword>
<reference evidence="1 2" key="1">
    <citation type="journal article" date="2021" name="Microb. Ecol.">
        <title>Candidatus Mesenet longicola: Novel Endosymbionts of Brontispa longissima that Induce Cytoplasmic Incompatibility.</title>
        <authorList>
            <person name="Takano S."/>
            <person name="Gotoh Y."/>
            <person name="Hayashi T."/>
        </authorList>
    </citation>
    <scope>NUCLEOTIDE SEQUENCE [LARGE SCALE GENOMIC DNA]</scope>
    <source>
        <strain evidence="1">L5</strain>
    </source>
</reference>
<comment type="caution">
    <text evidence="1">The sequence shown here is derived from an EMBL/GenBank/DDBJ whole genome shotgun (WGS) entry which is preliminary data.</text>
</comment>
<dbReference type="Proteomes" id="UP000637906">
    <property type="component" value="Unassembled WGS sequence"/>
</dbReference>
<evidence type="ECO:0000313" key="1">
    <source>
        <dbReference type="EMBL" id="GHM59202.1"/>
    </source>
</evidence>
<proteinExistence type="predicted"/>